<dbReference type="Proteomes" id="UP000249516">
    <property type="component" value="Unassembled WGS sequence"/>
</dbReference>
<dbReference type="PANTHER" id="PTHR13887:SF14">
    <property type="entry name" value="DISULFIDE BOND FORMATION PROTEIN D"/>
    <property type="match status" value="1"/>
</dbReference>
<keyword evidence="7" id="KW-1133">Transmembrane helix</keyword>
<dbReference type="OrthoDB" id="117402at2"/>
<comment type="caution">
    <text evidence="9">The sequence shown here is derived from an EMBL/GenBank/DDBJ whole genome shotgun (WGS) entry which is preliminary data.</text>
</comment>
<accession>A0A495A396</accession>
<dbReference type="EMBL" id="PNJG02000003">
    <property type="protein sequence ID" value="RKQ34045.1"/>
    <property type="molecule type" value="Genomic_DNA"/>
</dbReference>
<evidence type="ECO:0000259" key="8">
    <source>
        <dbReference type="Pfam" id="PF13462"/>
    </source>
</evidence>
<dbReference type="Pfam" id="PF13462">
    <property type="entry name" value="Thioredoxin_4"/>
    <property type="match status" value="1"/>
</dbReference>
<proteinExistence type="inferred from homology"/>
<keyword evidence="2" id="KW-0732">Signal</keyword>
<protein>
    <submittedName>
        <fullName evidence="9">Disulfide bond formation protein DsbA</fullName>
    </submittedName>
</protein>
<gene>
    <name evidence="9" type="ORF">C1C97_009325</name>
</gene>
<keyword evidence="7" id="KW-0472">Membrane</keyword>
<feature type="region of interest" description="Disordered" evidence="6">
    <location>
        <begin position="1"/>
        <end position="33"/>
    </location>
</feature>
<dbReference type="InterPro" id="IPR036249">
    <property type="entry name" value="Thioredoxin-like_sf"/>
</dbReference>
<feature type="compositionally biased region" description="Low complexity" evidence="6">
    <location>
        <begin position="7"/>
        <end position="17"/>
    </location>
</feature>
<reference evidence="9 10" key="1">
    <citation type="submission" date="2018-10" db="EMBL/GenBank/DDBJ databases">
        <title>Kocuria tytouropygialis sp. nov., isolated from the uropygial gland of an American barn owl (Tyto furcata).</title>
        <authorList>
            <person name="Braun M.S."/>
            <person name="Wang E."/>
            <person name="Zimmermann S."/>
            <person name="Wagner H."/>
            <person name="Wink M."/>
        </authorList>
    </citation>
    <scope>NUCLEOTIDE SEQUENCE [LARGE SCALE GENOMIC DNA]</scope>
    <source>
        <strain evidence="9 10">442</strain>
    </source>
</reference>
<evidence type="ECO:0000256" key="5">
    <source>
        <dbReference type="ARBA" id="ARBA00023284"/>
    </source>
</evidence>
<dbReference type="RefSeq" id="WP_110920873.1">
    <property type="nucleotide sequence ID" value="NZ_PNJG02000003.1"/>
</dbReference>
<organism evidence="9 10">
    <name type="scientific">Kocuria tytonis</name>
    <dbReference type="NCBI Taxonomy" id="2054280"/>
    <lineage>
        <taxon>Bacteria</taxon>
        <taxon>Bacillati</taxon>
        <taxon>Actinomycetota</taxon>
        <taxon>Actinomycetes</taxon>
        <taxon>Micrococcales</taxon>
        <taxon>Micrococcaceae</taxon>
        <taxon>Kocuria</taxon>
    </lineage>
</organism>
<feature type="domain" description="Thioredoxin-like fold" evidence="8">
    <location>
        <begin position="134"/>
        <end position="292"/>
    </location>
</feature>
<dbReference type="GO" id="GO:0016491">
    <property type="term" value="F:oxidoreductase activity"/>
    <property type="evidence" value="ECO:0007669"/>
    <property type="project" value="UniProtKB-KW"/>
</dbReference>
<evidence type="ECO:0000256" key="1">
    <source>
        <dbReference type="ARBA" id="ARBA00005791"/>
    </source>
</evidence>
<keyword evidence="3" id="KW-0560">Oxidoreductase</keyword>
<comment type="similarity">
    <text evidence="1">Belongs to the thioredoxin family. DsbA subfamily.</text>
</comment>
<dbReference type="AlphaFoldDB" id="A0A495A396"/>
<evidence type="ECO:0000256" key="3">
    <source>
        <dbReference type="ARBA" id="ARBA00023002"/>
    </source>
</evidence>
<evidence type="ECO:0000256" key="2">
    <source>
        <dbReference type="ARBA" id="ARBA00022729"/>
    </source>
</evidence>
<keyword evidence="4" id="KW-1015">Disulfide bond</keyword>
<dbReference type="SUPFAM" id="SSF52833">
    <property type="entry name" value="Thioredoxin-like"/>
    <property type="match status" value="1"/>
</dbReference>
<dbReference type="CDD" id="cd02972">
    <property type="entry name" value="DsbA_family"/>
    <property type="match status" value="1"/>
</dbReference>
<evidence type="ECO:0000256" key="6">
    <source>
        <dbReference type="SAM" id="MobiDB-lite"/>
    </source>
</evidence>
<keyword evidence="7" id="KW-0812">Transmembrane</keyword>
<dbReference type="Gene3D" id="3.40.30.10">
    <property type="entry name" value="Glutaredoxin"/>
    <property type="match status" value="1"/>
</dbReference>
<feature type="transmembrane region" description="Helical" evidence="7">
    <location>
        <begin position="39"/>
        <end position="61"/>
    </location>
</feature>
<evidence type="ECO:0000256" key="7">
    <source>
        <dbReference type="SAM" id="Phobius"/>
    </source>
</evidence>
<sequence length="297" mass="32000">MAPKNKSAGSSPASSAADARERARQIADRQSRRSNGRPLGLILGIVALVLVIALIIGLVVWQNHKAKIPDAGPVPASANQYGGITVTRNGIPQHTSDVKERDLATLPEAPEEPDTSKTPLGVVSQDKAASNGKPVQLVVFQDFECVHCADFEKENAETIKKAVDSGKVEVEYRNLNFLDKATPDQYSSRSANAAYLVAEQVNPDQFMEYSQEIFSHQGSGGLSNKQIAEIAGKHGATVSEDDLDENTYRPMVNVDTREAVSNGVAGTPSIFVDGKRFEKGKFPEVLQKAIDAKSTKK</sequence>
<feature type="compositionally biased region" description="Basic and acidic residues" evidence="6">
    <location>
        <begin position="18"/>
        <end position="31"/>
    </location>
</feature>
<keyword evidence="5" id="KW-0676">Redox-active center</keyword>
<evidence type="ECO:0000313" key="9">
    <source>
        <dbReference type="EMBL" id="RKQ34045.1"/>
    </source>
</evidence>
<keyword evidence="10" id="KW-1185">Reference proteome</keyword>
<dbReference type="InterPro" id="IPR012336">
    <property type="entry name" value="Thioredoxin-like_fold"/>
</dbReference>
<dbReference type="PANTHER" id="PTHR13887">
    <property type="entry name" value="GLUTATHIONE S-TRANSFERASE KAPPA"/>
    <property type="match status" value="1"/>
</dbReference>
<evidence type="ECO:0000256" key="4">
    <source>
        <dbReference type="ARBA" id="ARBA00023157"/>
    </source>
</evidence>
<name>A0A495A396_9MICC</name>
<evidence type="ECO:0000313" key="10">
    <source>
        <dbReference type="Proteomes" id="UP000249516"/>
    </source>
</evidence>